<evidence type="ECO:0000313" key="2">
    <source>
        <dbReference type="EMBL" id="GAA0171874.1"/>
    </source>
</evidence>
<dbReference type="PANTHER" id="PTHR31973">
    <property type="entry name" value="POLYPROTEIN, PUTATIVE-RELATED"/>
    <property type="match status" value="1"/>
</dbReference>
<evidence type="ECO:0000313" key="3">
    <source>
        <dbReference type="Proteomes" id="UP001454036"/>
    </source>
</evidence>
<comment type="caution">
    <text evidence="2">The sequence shown here is derived from an EMBL/GenBank/DDBJ whole genome shotgun (WGS) entry which is preliminary data.</text>
</comment>
<feature type="domain" description="MULE transposase" evidence="1">
    <location>
        <begin position="84"/>
        <end position="134"/>
    </location>
</feature>
<organism evidence="2 3">
    <name type="scientific">Lithospermum erythrorhizon</name>
    <name type="common">Purple gromwell</name>
    <name type="synonym">Lithospermum officinale var. erythrorhizon</name>
    <dbReference type="NCBI Taxonomy" id="34254"/>
    <lineage>
        <taxon>Eukaryota</taxon>
        <taxon>Viridiplantae</taxon>
        <taxon>Streptophyta</taxon>
        <taxon>Embryophyta</taxon>
        <taxon>Tracheophyta</taxon>
        <taxon>Spermatophyta</taxon>
        <taxon>Magnoliopsida</taxon>
        <taxon>eudicotyledons</taxon>
        <taxon>Gunneridae</taxon>
        <taxon>Pentapetalae</taxon>
        <taxon>asterids</taxon>
        <taxon>lamiids</taxon>
        <taxon>Boraginales</taxon>
        <taxon>Boraginaceae</taxon>
        <taxon>Boraginoideae</taxon>
        <taxon>Lithospermeae</taxon>
        <taxon>Lithospermum</taxon>
    </lineage>
</organism>
<dbReference type="InterPro" id="IPR018289">
    <property type="entry name" value="MULE_transposase_dom"/>
</dbReference>
<gene>
    <name evidence="2" type="ORF">LIER_25810</name>
</gene>
<dbReference type="PANTHER" id="PTHR31973:SF191">
    <property type="entry name" value="OS05G0489400 PROTEIN"/>
    <property type="match status" value="1"/>
</dbReference>
<dbReference type="AlphaFoldDB" id="A0AAV3R650"/>
<dbReference type="Pfam" id="PF10551">
    <property type="entry name" value="MULE"/>
    <property type="match status" value="1"/>
</dbReference>
<reference evidence="2 3" key="1">
    <citation type="submission" date="2024-01" db="EMBL/GenBank/DDBJ databases">
        <title>The complete chloroplast genome sequence of Lithospermum erythrorhizon: insights into the phylogenetic relationship among Boraginaceae species and the maternal lineages of purple gromwells.</title>
        <authorList>
            <person name="Okada T."/>
            <person name="Watanabe K."/>
        </authorList>
    </citation>
    <scope>NUCLEOTIDE SEQUENCE [LARGE SCALE GENOMIC DNA]</scope>
</reference>
<dbReference type="Proteomes" id="UP001454036">
    <property type="component" value="Unassembled WGS sequence"/>
</dbReference>
<dbReference type="EMBL" id="BAABME010007861">
    <property type="protein sequence ID" value="GAA0171874.1"/>
    <property type="molecule type" value="Genomic_DNA"/>
</dbReference>
<name>A0AAV3R650_LITER</name>
<evidence type="ECO:0000259" key="1">
    <source>
        <dbReference type="Pfam" id="PF10551"/>
    </source>
</evidence>
<proteinExistence type="predicted"/>
<sequence>MCLLGSWIDKQACTLIQESNLVVIQWVKEWLTTLMYRSRRELEKWYKGMRILVFNEGGESVFQRWYLCWSACRDGFVEGCTKLVGVDGYHLKSKFSGQLLVVVGLDPKNNIFPITYAIVKVENKQSWEWFLTHLDEDKGLIEEFKTVMPKVEHRFCVRHLHENFKRTGYKAETYKDALRTSTTSSTVQYFKEAMGKLKVLDTSAYEWLAEKEPVHWSRAYLTTSATCDVLLNNMC</sequence>
<accession>A0AAV3R650</accession>
<keyword evidence="3" id="KW-1185">Reference proteome</keyword>
<protein>
    <recommendedName>
        <fullName evidence="1">MULE transposase domain-containing protein</fullName>
    </recommendedName>
</protein>